<dbReference type="RefSeq" id="WP_119400468.1">
    <property type="nucleotide sequence ID" value="NZ_QWJJ01000018.1"/>
</dbReference>
<dbReference type="InterPro" id="IPR002347">
    <property type="entry name" value="SDR_fam"/>
</dbReference>
<name>A0A399IWE5_9RHOB</name>
<dbReference type="AlphaFoldDB" id="A0A399IWE5"/>
<dbReference type="SMART" id="SM00822">
    <property type="entry name" value="PKS_KR"/>
    <property type="match status" value="1"/>
</dbReference>
<dbReference type="InterPro" id="IPR036291">
    <property type="entry name" value="NAD(P)-bd_dom_sf"/>
</dbReference>
<dbReference type="PANTHER" id="PTHR42760:SF115">
    <property type="entry name" value="3-OXOACYL-[ACYL-CARRIER-PROTEIN] REDUCTASE FABG"/>
    <property type="match status" value="1"/>
</dbReference>
<dbReference type="PROSITE" id="PS00061">
    <property type="entry name" value="ADH_SHORT"/>
    <property type="match status" value="1"/>
</dbReference>
<evidence type="ECO:0000256" key="2">
    <source>
        <dbReference type="ARBA" id="ARBA00023002"/>
    </source>
</evidence>
<evidence type="ECO:0000313" key="5">
    <source>
        <dbReference type="Proteomes" id="UP000265848"/>
    </source>
</evidence>
<sequence>MTLPRTPSFRLDGQRALVTGASSGIGLACAVALADAGADVTCLARRAAPLQDAVDQIRAAGGRASAMAVDVTDLDALKSTFATPYDIVVNAAGLARHGPATDTTPADFDAVLGVNLRAAYFLSQYAARALIAAGRPGTIIHVSSQMGHVGGPDRATYCASKHAVEGMVKAMALEWGPAGIRINTLCPTFIRTPLTEATFADADRRTWIEDKIALGRVGRVEDIMGAVVYLASDASALVTGSAQMVDGGWTAA</sequence>
<dbReference type="InterPro" id="IPR057326">
    <property type="entry name" value="KR_dom"/>
</dbReference>
<dbReference type="OrthoDB" id="7255009at2"/>
<reference evidence="4 5" key="1">
    <citation type="submission" date="2018-08" db="EMBL/GenBank/DDBJ databases">
        <title>Pseudooceanicola sediminis CY03 in the family Rhodobacteracea.</title>
        <authorList>
            <person name="Zhang Y.-J."/>
        </authorList>
    </citation>
    <scope>NUCLEOTIDE SEQUENCE [LARGE SCALE GENOMIC DNA]</scope>
    <source>
        <strain evidence="4 5">CY03</strain>
    </source>
</reference>
<comment type="caution">
    <text evidence="4">The sequence shown here is derived from an EMBL/GenBank/DDBJ whole genome shotgun (WGS) entry which is preliminary data.</text>
</comment>
<feature type="domain" description="Ketoreductase" evidence="3">
    <location>
        <begin position="14"/>
        <end position="188"/>
    </location>
</feature>
<keyword evidence="5" id="KW-1185">Reference proteome</keyword>
<dbReference type="EMBL" id="QWJJ01000018">
    <property type="protein sequence ID" value="RII37361.1"/>
    <property type="molecule type" value="Genomic_DNA"/>
</dbReference>
<dbReference type="SUPFAM" id="SSF51735">
    <property type="entry name" value="NAD(P)-binding Rossmann-fold domains"/>
    <property type="match status" value="1"/>
</dbReference>
<dbReference type="GO" id="GO:0016616">
    <property type="term" value="F:oxidoreductase activity, acting on the CH-OH group of donors, NAD or NADP as acceptor"/>
    <property type="evidence" value="ECO:0007669"/>
    <property type="project" value="UniProtKB-ARBA"/>
</dbReference>
<dbReference type="FunFam" id="3.40.50.720:FF:000084">
    <property type="entry name" value="Short-chain dehydrogenase reductase"/>
    <property type="match status" value="1"/>
</dbReference>
<dbReference type="InterPro" id="IPR020904">
    <property type="entry name" value="Sc_DH/Rdtase_CS"/>
</dbReference>
<dbReference type="PANTHER" id="PTHR42760">
    <property type="entry name" value="SHORT-CHAIN DEHYDROGENASES/REDUCTASES FAMILY MEMBER"/>
    <property type="match status" value="1"/>
</dbReference>
<protein>
    <submittedName>
        <fullName evidence="4">SDR family oxidoreductase</fullName>
    </submittedName>
</protein>
<proteinExistence type="inferred from homology"/>
<evidence type="ECO:0000259" key="3">
    <source>
        <dbReference type="SMART" id="SM00822"/>
    </source>
</evidence>
<organism evidence="4 5">
    <name type="scientific">Pseudooceanicola sediminis</name>
    <dbReference type="NCBI Taxonomy" id="2211117"/>
    <lineage>
        <taxon>Bacteria</taxon>
        <taxon>Pseudomonadati</taxon>
        <taxon>Pseudomonadota</taxon>
        <taxon>Alphaproteobacteria</taxon>
        <taxon>Rhodobacterales</taxon>
        <taxon>Paracoccaceae</taxon>
        <taxon>Pseudooceanicola</taxon>
    </lineage>
</organism>
<dbReference type="PRINTS" id="PR00080">
    <property type="entry name" value="SDRFAMILY"/>
</dbReference>
<evidence type="ECO:0000256" key="1">
    <source>
        <dbReference type="ARBA" id="ARBA00006484"/>
    </source>
</evidence>
<dbReference type="PRINTS" id="PR00081">
    <property type="entry name" value="GDHRDH"/>
</dbReference>
<dbReference type="PROSITE" id="PS51257">
    <property type="entry name" value="PROKAR_LIPOPROTEIN"/>
    <property type="match status" value="1"/>
</dbReference>
<keyword evidence="2" id="KW-0560">Oxidoreductase</keyword>
<accession>A0A399IWE5</accession>
<evidence type="ECO:0000313" key="4">
    <source>
        <dbReference type="EMBL" id="RII37361.1"/>
    </source>
</evidence>
<dbReference type="Proteomes" id="UP000265848">
    <property type="component" value="Unassembled WGS sequence"/>
</dbReference>
<comment type="similarity">
    <text evidence="1">Belongs to the short-chain dehydrogenases/reductases (SDR) family.</text>
</comment>
<dbReference type="Pfam" id="PF13561">
    <property type="entry name" value="adh_short_C2"/>
    <property type="match status" value="1"/>
</dbReference>
<gene>
    <name evidence="4" type="ORF">DL237_17890</name>
</gene>
<dbReference type="Gene3D" id="3.40.50.720">
    <property type="entry name" value="NAD(P)-binding Rossmann-like Domain"/>
    <property type="match status" value="1"/>
</dbReference>